<evidence type="ECO:0000256" key="5">
    <source>
        <dbReference type="ARBA" id="ARBA00018097"/>
    </source>
</evidence>
<comment type="catalytic activity">
    <reaction evidence="13">
        <text>(2R)-2,3-bisphosphoglycerate + H2O = (2R)-2-phosphoglycerate + phosphate</text>
        <dbReference type="Rhea" id="RHEA:27381"/>
        <dbReference type="ChEBI" id="CHEBI:15377"/>
        <dbReference type="ChEBI" id="CHEBI:43474"/>
        <dbReference type="ChEBI" id="CHEBI:58248"/>
        <dbReference type="ChEBI" id="CHEBI:58289"/>
        <dbReference type="EC" id="3.1.3.80"/>
    </reaction>
    <physiologicalReaction direction="left-to-right" evidence="13">
        <dbReference type="Rhea" id="RHEA:27382"/>
    </physiologicalReaction>
</comment>
<dbReference type="OrthoDB" id="6509975at2759"/>
<organism evidence="14 15">
    <name type="scientific">Funneliformis caledonium</name>
    <dbReference type="NCBI Taxonomy" id="1117310"/>
    <lineage>
        <taxon>Eukaryota</taxon>
        <taxon>Fungi</taxon>
        <taxon>Fungi incertae sedis</taxon>
        <taxon>Mucoromycota</taxon>
        <taxon>Glomeromycotina</taxon>
        <taxon>Glomeromycetes</taxon>
        <taxon>Glomerales</taxon>
        <taxon>Glomeraceae</taxon>
        <taxon>Funneliformis</taxon>
    </lineage>
</organism>
<dbReference type="EC" id="3.1.3.62" evidence="4"/>
<dbReference type="EMBL" id="CAJVPQ010002138">
    <property type="protein sequence ID" value="CAG8584988.1"/>
    <property type="molecule type" value="Genomic_DNA"/>
</dbReference>
<evidence type="ECO:0000256" key="11">
    <source>
        <dbReference type="ARBA" id="ARBA00043671"/>
    </source>
</evidence>
<keyword evidence="8" id="KW-0472">Membrane</keyword>
<evidence type="ECO:0000256" key="12">
    <source>
        <dbReference type="ARBA" id="ARBA00043691"/>
    </source>
</evidence>
<proteinExistence type="inferred from homology"/>
<dbReference type="GO" id="GO:0052745">
    <property type="term" value="F:inositol phosphate phosphatase activity"/>
    <property type="evidence" value="ECO:0007669"/>
    <property type="project" value="TreeGrafter"/>
</dbReference>
<evidence type="ECO:0000256" key="10">
    <source>
        <dbReference type="ARBA" id="ARBA00043668"/>
    </source>
</evidence>
<accession>A0A9N9G6K5</accession>
<dbReference type="SUPFAM" id="SSF53254">
    <property type="entry name" value="Phosphoglycerate mutase-like"/>
    <property type="match status" value="1"/>
</dbReference>
<gene>
    <name evidence="14" type="ORF">FCALED_LOCUS7792</name>
</gene>
<comment type="catalytic activity">
    <reaction evidence="12">
        <text>1D-myo-inositol hexakisphosphate + H2O = 1D-myo-inositol 1,2,4,5,6-pentakisphosphate + phosphate</text>
        <dbReference type="Rhea" id="RHEA:16989"/>
        <dbReference type="ChEBI" id="CHEBI:15377"/>
        <dbReference type="ChEBI" id="CHEBI:43474"/>
        <dbReference type="ChEBI" id="CHEBI:57798"/>
        <dbReference type="ChEBI" id="CHEBI:58130"/>
        <dbReference type="EC" id="3.1.3.62"/>
    </reaction>
    <physiologicalReaction direction="left-to-right" evidence="12">
        <dbReference type="Rhea" id="RHEA:16990"/>
    </physiologicalReaction>
</comment>
<comment type="catalytic activity">
    <reaction evidence="11">
        <text>1D-myo-inositol 1,2,4,5,6-pentakisphosphate + H2O = 1D-myo-inositol 1,2,5,6-tetrakisphosphate + phosphate</text>
        <dbReference type="Rhea" id="RHEA:77115"/>
        <dbReference type="ChEBI" id="CHEBI:15377"/>
        <dbReference type="ChEBI" id="CHEBI:43474"/>
        <dbReference type="ChEBI" id="CHEBI:57798"/>
        <dbReference type="ChEBI" id="CHEBI:195535"/>
        <dbReference type="EC" id="3.1.3.62"/>
    </reaction>
    <physiologicalReaction direction="left-to-right" evidence="11">
        <dbReference type="Rhea" id="RHEA:77116"/>
    </physiologicalReaction>
</comment>
<evidence type="ECO:0000256" key="2">
    <source>
        <dbReference type="ARBA" id="ARBA00008422"/>
    </source>
</evidence>
<keyword evidence="6" id="KW-0732">Signal</keyword>
<comment type="similarity">
    <text evidence="2">Belongs to the histidine acid phosphatase family. MINPP1 subfamily.</text>
</comment>
<sequence>MPIHDPTFRSEMSEKLEMLSELTEFDRHDDTRFRTCEDAKTAFSLDIKPISYPDKCELKQLNLLTRHGSRWPDPTSITIFDELEKVFSNVSVAKEWYKNPFPMRKNFQLIKRGEIEPYFDGLQCRKRYKKFWDGVKYDPEVIKFQSTQTSRTGASIMSFSEGLFNGYGPLDTCKSQPIFYWNVPTDQDAELSPFSSCRRWNETVGSNNTLHDEQVYEYGNKTLAPIAKRLSEDYHISPPLDARLVPHIFNNCQFWLTVYNRTDAWCSLLSPKELLLSRYYWELDFYYRFSYGSPLNLRIGCRYVTRLVEGVEGYLYGNSTVIADLKNTHGLTMTMGLFKNDFPLTGDLTFEQIQNVVYSEWQLIHWSSTLYFEIYKCSGDHIYIRILLDFKPFYIPDCGEYCEWNKFKKILGDKIGCVYEKMCTYP</sequence>
<evidence type="ECO:0000256" key="3">
    <source>
        <dbReference type="ARBA" id="ARBA00012976"/>
    </source>
</evidence>
<dbReference type="PANTHER" id="PTHR20963">
    <property type="entry name" value="MULTIPLE INOSITOL POLYPHOSPHATE PHOSPHATASE-RELATED"/>
    <property type="match status" value="1"/>
</dbReference>
<comment type="catalytic activity">
    <reaction evidence="10">
        <text>1D-myo-inositol 1,2,5,6-tetrakisphosphate + H2O = 1D-myo-inositol 1,2,6-trisphosphate + phosphate</text>
        <dbReference type="Rhea" id="RHEA:77119"/>
        <dbReference type="ChEBI" id="CHEBI:15377"/>
        <dbReference type="ChEBI" id="CHEBI:43474"/>
        <dbReference type="ChEBI" id="CHEBI:195535"/>
        <dbReference type="ChEBI" id="CHEBI:195537"/>
        <dbReference type="EC" id="3.1.3.62"/>
    </reaction>
    <physiologicalReaction direction="left-to-right" evidence="10">
        <dbReference type="Rhea" id="RHEA:77120"/>
    </physiologicalReaction>
</comment>
<dbReference type="Gene3D" id="3.40.50.1240">
    <property type="entry name" value="Phosphoglycerate mutase-like"/>
    <property type="match status" value="1"/>
</dbReference>
<dbReference type="GO" id="GO:0016020">
    <property type="term" value="C:membrane"/>
    <property type="evidence" value="ECO:0007669"/>
    <property type="project" value="UniProtKB-SubCell"/>
</dbReference>
<dbReference type="Proteomes" id="UP000789570">
    <property type="component" value="Unassembled WGS sequence"/>
</dbReference>
<dbReference type="GO" id="GO:0003993">
    <property type="term" value="F:acid phosphatase activity"/>
    <property type="evidence" value="ECO:0007669"/>
    <property type="project" value="TreeGrafter"/>
</dbReference>
<dbReference type="EC" id="3.1.3.80" evidence="3"/>
<dbReference type="CDD" id="cd07061">
    <property type="entry name" value="HP_HAP_like"/>
    <property type="match status" value="1"/>
</dbReference>
<evidence type="ECO:0000256" key="13">
    <source>
        <dbReference type="ARBA" id="ARBA00043832"/>
    </source>
</evidence>
<evidence type="ECO:0000256" key="8">
    <source>
        <dbReference type="ARBA" id="ARBA00023136"/>
    </source>
</evidence>
<dbReference type="GO" id="GO:0034417">
    <property type="term" value="F:bisphosphoglycerate 3-phosphatase activity"/>
    <property type="evidence" value="ECO:0007669"/>
    <property type="project" value="UniProtKB-EC"/>
</dbReference>
<evidence type="ECO:0000256" key="9">
    <source>
        <dbReference type="ARBA" id="ARBA00031642"/>
    </source>
</evidence>
<comment type="subcellular location">
    <subcellularLocation>
        <location evidence="1">Membrane</location>
    </subcellularLocation>
</comment>
<keyword evidence="7" id="KW-0378">Hydrolase</keyword>
<evidence type="ECO:0000256" key="7">
    <source>
        <dbReference type="ARBA" id="ARBA00022801"/>
    </source>
</evidence>
<evidence type="ECO:0000256" key="4">
    <source>
        <dbReference type="ARBA" id="ARBA00013040"/>
    </source>
</evidence>
<dbReference type="PROSITE" id="PS00616">
    <property type="entry name" value="HIS_ACID_PHOSPHAT_1"/>
    <property type="match status" value="1"/>
</dbReference>
<name>A0A9N9G6K5_9GLOM</name>
<evidence type="ECO:0000313" key="15">
    <source>
        <dbReference type="Proteomes" id="UP000789570"/>
    </source>
</evidence>
<dbReference type="Pfam" id="PF00328">
    <property type="entry name" value="His_Phos_2"/>
    <property type="match status" value="1"/>
</dbReference>
<keyword evidence="15" id="KW-1185">Reference proteome</keyword>
<comment type="caution">
    <text evidence="14">The sequence shown here is derived from an EMBL/GenBank/DDBJ whole genome shotgun (WGS) entry which is preliminary data.</text>
</comment>
<dbReference type="InterPro" id="IPR000560">
    <property type="entry name" value="His_Pase_clade-2"/>
</dbReference>
<evidence type="ECO:0000256" key="1">
    <source>
        <dbReference type="ARBA" id="ARBA00004370"/>
    </source>
</evidence>
<evidence type="ECO:0000256" key="6">
    <source>
        <dbReference type="ARBA" id="ARBA00022729"/>
    </source>
</evidence>
<reference evidence="14" key="1">
    <citation type="submission" date="2021-06" db="EMBL/GenBank/DDBJ databases">
        <authorList>
            <person name="Kallberg Y."/>
            <person name="Tangrot J."/>
            <person name="Rosling A."/>
        </authorList>
    </citation>
    <scope>NUCLEOTIDE SEQUENCE</scope>
    <source>
        <strain evidence="14">UK204</strain>
    </source>
</reference>
<dbReference type="PANTHER" id="PTHR20963:SF8">
    <property type="entry name" value="MULTIPLE INOSITOL POLYPHOSPHATE PHOSPHATASE 1"/>
    <property type="match status" value="1"/>
</dbReference>
<dbReference type="AlphaFoldDB" id="A0A9N9G6K5"/>
<protein>
    <recommendedName>
        <fullName evidence="5">Multiple inositol polyphosphate phosphatase 1</fullName>
        <ecNumber evidence="4">3.1.3.62</ecNumber>
        <ecNumber evidence="3">3.1.3.80</ecNumber>
    </recommendedName>
    <alternativeName>
        <fullName evidence="9">2,3-bisphosphoglycerate 3-phosphatase</fullName>
    </alternativeName>
</protein>
<dbReference type="InterPro" id="IPR033379">
    <property type="entry name" value="Acid_Pase_AS"/>
</dbReference>
<dbReference type="InterPro" id="IPR029033">
    <property type="entry name" value="His_PPase_superfam"/>
</dbReference>
<evidence type="ECO:0000313" key="14">
    <source>
        <dbReference type="EMBL" id="CAG8584988.1"/>
    </source>
</evidence>